<dbReference type="InterPro" id="IPR012337">
    <property type="entry name" value="RNaseH-like_sf"/>
</dbReference>
<comment type="caution">
    <text evidence="2">The sequence shown here is derived from an EMBL/GenBank/DDBJ whole genome shotgun (WGS) entry which is preliminary data.</text>
</comment>
<proteinExistence type="predicted"/>
<dbReference type="PANTHER" id="PTHR47611">
    <property type="entry name" value="HAT DIMERISATION DOMAIN, C-TERMINAL"/>
    <property type="match status" value="1"/>
</dbReference>
<feature type="domain" description="HAT C-terminal dimerisation" evidence="1">
    <location>
        <begin position="1"/>
        <end position="60"/>
    </location>
</feature>
<evidence type="ECO:0000259" key="1">
    <source>
        <dbReference type="Pfam" id="PF05699"/>
    </source>
</evidence>
<keyword evidence="3" id="KW-1185">Reference proteome</keyword>
<sequence length="68" mass="7932">WNEHKSLFPFLSQLARKYLAFPAISVPSERIFSNTSNTLTNKRNQLDPDTVHDILFLKENSKIYSVYS</sequence>
<organism evidence="2 3">
    <name type="scientific">Gigaspora margarita</name>
    <dbReference type="NCBI Taxonomy" id="4874"/>
    <lineage>
        <taxon>Eukaryota</taxon>
        <taxon>Fungi</taxon>
        <taxon>Fungi incertae sedis</taxon>
        <taxon>Mucoromycota</taxon>
        <taxon>Glomeromycotina</taxon>
        <taxon>Glomeromycetes</taxon>
        <taxon>Diversisporales</taxon>
        <taxon>Gigasporaceae</taxon>
        <taxon>Gigaspora</taxon>
    </lineage>
</organism>
<accession>A0ABN7XRJ3</accession>
<dbReference type="InterPro" id="IPR008906">
    <property type="entry name" value="HATC_C_dom"/>
</dbReference>
<dbReference type="EMBL" id="CAJVQB010166927">
    <property type="protein sequence ID" value="CAG8857070.1"/>
    <property type="molecule type" value="Genomic_DNA"/>
</dbReference>
<dbReference type="Pfam" id="PF05699">
    <property type="entry name" value="Dimer_Tnp_hAT"/>
    <property type="match status" value="1"/>
</dbReference>
<reference evidence="2 3" key="1">
    <citation type="submission" date="2021-06" db="EMBL/GenBank/DDBJ databases">
        <authorList>
            <person name="Kallberg Y."/>
            <person name="Tangrot J."/>
            <person name="Rosling A."/>
        </authorList>
    </citation>
    <scope>NUCLEOTIDE SEQUENCE [LARGE SCALE GENOMIC DNA]</scope>
    <source>
        <strain evidence="2 3">120-4 pot B 10/14</strain>
    </source>
</reference>
<gene>
    <name evidence="2" type="ORF">GMARGA_LOCUS45891</name>
</gene>
<feature type="non-terminal residue" evidence="2">
    <location>
        <position position="1"/>
    </location>
</feature>
<dbReference type="SUPFAM" id="SSF53098">
    <property type="entry name" value="Ribonuclease H-like"/>
    <property type="match status" value="1"/>
</dbReference>
<evidence type="ECO:0000313" key="2">
    <source>
        <dbReference type="EMBL" id="CAG8857070.1"/>
    </source>
</evidence>
<evidence type="ECO:0000313" key="3">
    <source>
        <dbReference type="Proteomes" id="UP000789901"/>
    </source>
</evidence>
<dbReference type="PANTHER" id="PTHR47611:SF1">
    <property type="entry name" value="CCHC-TYPE DOMAIN-CONTAINING PROTEIN"/>
    <property type="match status" value="1"/>
</dbReference>
<name>A0ABN7XRJ3_GIGMA</name>
<dbReference type="Proteomes" id="UP000789901">
    <property type="component" value="Unassembled WGS sequence"/>
</dbReference>
<protein>
    <submittedName>
        <fullName evidence="2">37398_t:CDS:1</fullName>
    </submittedName>
</protein>
<feature type="non-terminal residue" evidence="2">
    <location>
        <position position="68"/>
    </location>
</feature>